<reference evidence="3 4" key="1">
    <citation type="submission" date="2021-07" db="EMBL/GenBank/DDBJ databases">
        <title>Mesonia aestuariivivens sp. nov., isolated from a tidal flat.</title>
        <authorList>
            <person name="Kim Y.-O."/>
            <person name="Yoon J.-H."/>
        </authorList>
    </citation>
    <scope>NUCLEOTIDE SEQUENCE [LARGE SCALE GENOMIC DNA]</scope>
    <source>
        <strain evidence="3 4">JHPTF-M18</strain>
    </source>
</reference>
<gene>
    <name evidence="3" type="ORF">KW502_06905</name>
</gene>
<keyword evidence="1" id="KW-0812">Transmembrane</keyword>
<feature type="domain" description="Glycosyl transferase family 1" evidence="2">
    <location>
        <begin position="168"/>
        <end position="326"/>
    </location>
</feature>
<dbReference type="GO" id="GO:0016757">
    <property type="term" value="F:glycosyltransferase activity"/>
    <property type="evidence" value="ECO:0007669"/>
    <property type="project" value="UniProtKB-KW"/>
</dbReference>
<keyword evidence="1" id="KW-0472">Membrane</keyword>
<proteinExistence type="predicted"/>
<feature type="transmembrane region" description="Helical" evidence="1">
    <location>
        <begin position="47"/>
        <end position="65"/>
    </location>
</feature>
<dbReference type="InterPro" id="IPR001296">
    <property type="entry name" value="Glyco_trans_1"/>
</dbReference>
<keyword evidence="1" id="KW-1133">Transmembrane helix</keyword>
<protein>
    <submittedName>
        <fullName evidence="3">Glycosyltransferase</fullName>
        <ecNumber evidence="3">2.4.-.-</ecNumber>
    </submittedName>
</protein>
<keyword evidence="3" id="KW-0808">Transferase</keyword>
<organism evidence="3 4">
    <name type="scientific">Mesonia aestuariivivens</name>
    <dbReference type="NCBI Taxonomy" id="2796128"/>
    <lineage>
        <taxon>Bacteria</taxon>
        <taxon>Pseudomonadati</taxon>
        <taxon>Bacteroidota</taxon>
        <taxon>Flavobacteriia</taxon>
        <taxon>Flavobacteriales</taxon>
        <taxon>Flavobacteriaceae</taxon>
        <taxon>Mesonia</taxon>
    </lineage>
</organism>
<dbReference type="PANTHER" id="PTHR12526:SF630">
    <property type="entry name" value="GLYCOSYLTRANSFERASE"/>
    <property type="match status" value="1"/>
</dbReference>
<evidence type="ECO:0000313" key="3">
    <source>
        <dbReference type="EMBL" id="MBW2961524.1"/>
    </source>
</evidence>
<name>A0ABS6W127_9FLAO</name>
<sequence length="351" mass="41069">MINNQEKVLVVGPFKEDLKGGIYEVIKAFKDYDDNIHIYNTIFSQNTFLNTLFFLLSIPVFLWRAKQFNLFHFHTSVTGSLYRKSILIFLLSFLFSKKKIILQIHSGKFIEFYEENLNRKKYINFIFRKSNTLLFITKDQYNYFSNLNLKCDLKLIKNPIQRRNAPHKNFNLQQPLKILFLGKITKQKGVYDLIDVANKLEQEVRRNIEFLVAGIGEINSFKIKIKDQNLTNIIRYIGWLNPKEKAKYLKSSDILILPSYSEAMPMSILEGMSFGLPIIATPVGAIPQLVNHKNGFLYTPGNINQLASCITYCIKNRTELKKLSTQSYLYSKDYFIDNVYDELNQIYKQLL</sequence>
<keyword evidence="4" id="KW-1185">Reference proteome</keyword>
<evidence type="ECO:0000313" key="4">
    <source>
        <dbReference type="Proteomes" id="UP000719267"/>
    </source>
</evidence>
<dbReference type="PANTHER" id="PTHR12526">
    <property type="entry name" value="GLYCOSYLTRANSFERASE"/>
    <property type="match status" value="1"/>
</dbReference>
<dbReference type="EC" id="2.4.-.-" evidence="3"/>
<dbReference type="RefSeq" id="WP_219039815.1">
    <property type="nucleotide sequence ID" value="NZ_JAHWDF010000006.1"/>
</dbReference>
<comment type="caution">
    <text evidence="3">The sequence shown here is derived from an EMBL/GenBank/DDBJ whole genome shotgun (WGS) entry which is preliminary data.</text>
</comment>
<keyword evidence="3" id="KW-0328">Glycosyltransferase</keyword>
<accession>A0ABS6W127</accession>
<dbReference type="Pfam" id="PF00534">
    <property type="entry name" value="Glycos_transf_1"/>
    <property type="match status" value="1"/>
</dbReference>
<evidence type="ECO:0000256" key="1">
    <source>
        <dbReference type="SAM" id="Phobius"/>
    </source>
</evidence>
<dbReference type="EMBL" id="JAHWDF010000006">
    <property type="protein sequence ID" value="MBW2961524.1"/>
    <property type="molecule type" value="Genomic_DNA"/>
</dbReference>
<evidence type="ECO:0000259" key="2">
    <source>
        <dbReference type="Pfam" id="PF00534"/>
    </source>
</evidence>
<dbReference type="Proteomes" id="UP000719267">
    <property type="component" value="Unassembled WGS sequence"/>
</dbReference>